<gene>
    <name evidence="4" type="ORF">CLV67_112220</name>
</gene>
<evidence type="ECO:0000256" key="1">
    <source>
        <dbReference type="ARBA" id="ARBA00006739"/>
    </source>
</evidence>
<dbReference type="GO" id="GO:0016740">
    <property type="term" value="F:transferase activity"/>
    <property type="evidence" value="ECO:0007669"/>
    <property type="project" value="UniProtKB-KW"/>
</dbReference>
<dbReference type="SUPFAM" id="SSF53448">
    <property type="entry name" value="Nucleotide-diphospho-sugar transferases"/>
    <property type="match status" value="1"/>
</dbReference>
<dbReference type="OrthoDB" id="3177103at2"/>
<dbReference type="PANTHER" id="PTHR48090:SF7">
    <property type="entry name" value="RFBJ PROTEIN"/>
    <property type="match status" value="1"/>
</dbReference>
<dbReference type="AlphaFoldDB" id="A0A2T0K6X5"/>
<feature type="region of interest" description="Disordered" evidence="2">
    <location>
        <begin position="237"/>
        <end position="336"/>
    </location>
</feature>
<name>A0A2T0K6X5_9ACTN</name>
<keyword evidence="4" id="KW-0808">Transferase</keyword>
<feature type="compositionally biased region" description="Gly residues" evidence="2">
    <location>
        <begin position="376"/>
        <end position="385"/>
    </location>
</feature>
<dbReference type="Gene3D" id="3.90.550.10">
    <property type="entry name" value="Spore Coat Polysaccharide Biosynthesis Protein SpsA, Chain A"/>
    <property type="match status" value="1"/>
</dbReference>
<organism evidence="4 5">
    <name type="scientific">Actinoplanes italicus</name>
    <dbReference type="NCBI Taxonomy" id="113567"/>
    <lineage>
        <taxon>Bacteria</taxon>
        <taxon>Bacillati</taxon>
        <taxon>Actinomycetota</taxon>
        <taxon>Actinomycetes</taxon>
        <taxon>Micromonosporales</taxon>
        <taxon>Micromonosporaceae</taxon>
        <taxon>Actinoplanes</taxon>
    </lineage>
</organism>
<dbReference type="InterPro" id="IPR029044">
    <property type="entry name" value="Nucleotide-diphossugar_trans"/>
</dbReference>
<feature type="compositionally biased region" description="Basic and acidic residues" evidence="2">
    <location>
        <begin position="317"/>
        <end position="336"/>
    </location>
</feature>
<comment type="similarity">
    <text evidence="1">Belongs to the glycosyltransferase 2 family.</text>
</comment>
<evidence type="ECO:0000259" key="3">
    <source>
        <dbReference type="Pfam" id="PF00535"/>
    </source>
</evidence>
<evidence type="ECO:0000256" key="2">
    <source>
        <dbReference type="SAM" id="MobiDB-lite"/>
    </source>
</evidence>
<dbReference type="Proteomes" id="UP000239415">
    <property type="component" value="Unassembled WGS sequence"/>
</dbReference>
<feature type="domain" description="Glycosyltransferase 2-like" evidence="3">
    <location>
        <begin position="50"/>
        <end position="116"/>
    </location>
</feature>
<proteinExistence type="inferred from homology"/>
<accession>A0A2T0K6X5</accession>
<feature type="compositionally biased region" description="Low complexity" evidence="2">
    <location>
        <begin position="254"/>
        <end position="271"/>
    </location>
</feature>
<keyword evidence="5" id="KW-1185">Reference proteome</keyword>
<dbReference type="Pfam" id="PF00535">
    <property type="entry name" value="Glycos_transf_2"/>
    <property type="match status" value="1"/>
</dbReference>
<feature type="region of interest" description="Disordered" evidence="2">
    <location>
        <begin position="351"/>
        <end position="391"/>
    </location>
</feature>
<comment type="caution">
    <text evidence="4">The sequence shown here is derived from an EMBL/GenBank/DDBJ whole genome shotgun (WGS) entry which is preliminary data.</text>
</comment>
<dbReference type="InterPro" id="IPR001173">
    <property type="entry name" value="Glyco_trans_2-like"/>
</dbReference>
<protein>
    <submittedName>
        <fullName evidence="4">Glycosyl transferase family 2</fullName>
    </submittedName>
</protein>
<evidence type="ECO:0000313" key="5">
    <source>
        <dbReference type="Proteomes" id="UP000239415"/>
    </source>
</evidence>
<reference evidence="4 5" key="1">
    <citation type="submission" date="2018-03" db="EMBL/GenBank/DDBJ databases">
        <title>Genomic Encyclopedia of Archaeal and Bacterial Type Strains, Phase II (KMG-II): from individual species to whole genera.</title>
        <authorList>
            <person name="Goeker M."/>
        </authorList>
    </citation>
    <scope>NUCLEOTIDE SEQUENCE [LARGE SCALE GENOMIC DNA]</scope>
    <source>
        <strain evidence="4 5">DSM 43146</strain>
    </source>
</reference>
<sequence length="391" mass="41205">MPEPQSLSVSVVIPAESTGHLPLVFAGLPAVDEVIVVVGPDEDTVLPLPRAARVIRQTRYGAGNALACGVAAATKDVVVTLPGDGSADPAALPRFIEALRGGADVAEGCRSPRRIDLVLLWFMSVLFGCRPSGPGSGLRAFHRDRAGRLGLPRVAGTDPARGDGRDGEPLLAVRSRAAGLRVTEVPMAAHPGFGGTPLHTALYALAREHLAHRRRETRKQPAESIVILTGGESRPVPAPIFAGPVNAPRRPAGTDRPAATAPGRATGTAPDRPTVAPVNLPRQPIAGLVQGPHRWPAPNPAATGGPFNSGGLGVASPDRRRSERRSPERRRTDITPDRRFVSARPAEALTRRRWRDGTDVNRPRTQGRPNLRVINGEGGGTGGTRGHLRSV</sequence>
<dbReference type="EMBL" id="PVMZ01000012">
    <property type="protein sequence ID" value="PRX18745.1"/>
    <property type="molecule type" value="Genomic_DNA"/>
</dbReference>
<evidence type="ECO:0000313" key="4">
    <source>
        <dbReference type="EMBL" id="PRX18745.1"/>
    </source>
</evidence>
<dbReference type="PANTHER" id="PTHR48090">
    <property type="entry name" value="UNDECAPRENYL-PHOSPHATE 4-DEOXY-4-FORMAMIDO-L-ARABINOSE TRANSFERASE-RELATED"/>
    <property type="match status" value="1"/>
</dbReference>
<dbReference type="InterPro" id="IPR050256">
    <property type="entry name" value="Glycosyltransferase_2"/>
</dbReference>